<keyword evidence="11" id="KW-0560">Oxidoreductase</keyword>
<evidence type="ECO:0000256" key="12">
    <source>
        <dbReference type="ARBA" id="ARBA00023065"/>
    </source>
</evidence>
<dbReference type="Gene3D" id="2.60.40.420">
    <property type="entry name" value="Cupredoxins - blue copper proteins"/>
    <property type="match status" value="3"/>
</dbReference>
<feature type="compositionally biased region" description="Polar residues" evidence="16">
    <location>
        <begin position="545"/>
        <end position="560"/>
    </location>
</feature>
<comment type="subcellular location">
    <subcellularLocation>
        <location evidence="2">Membrane</location>
        <topology evidence="2">Single-pass membrane protein</topology>
    </subcellularLocation>
</comment>
<evidence type="ECO:0000259" key="17">
    <source>
        <dbReference type="Pfam" id="PF07731"/>
    </source>
</evidence>
<keyword evidence="8" id="KW-0732">Signal</keyword>
<evidence type="ECO:0000256" key="9">
    <source>
        <dbReference type="ARBA" id="ARBA00022737"/>
    </source>
</evidence>
<evidence type="ECO:0000256" key="16">
    <source>
        <dbReference type="SAM" id="MobiDB-lite"/>
    </source>
</evidence>
<feature type="compositionally biased region" description="Low complexity" evidence="16">
    <location>
        <begin position="561"/>
        <end position="572"/>
    </location>
</feature>
<evidence type="ECO:0000313" key="19">
    <source>
        <dbReference type="EMBL" id="GCB76877.1"/>
    </source>
</evidence>
<dbReference type="InterPro" id="IPR008972">
    <property type="entry name" value="Cupredoxin"/>
</dbReference>
<dbReference type="GO" id="GO:0005886">
    <property type="term" value="C:plasma membrane"/>
    <property type="evidence" value="ECO:0007669"/>
    <property type="project" value="TreeGrafter"/>
</dbReference>
<dbReference type="Pfam" id="PF07732">
    <property type="entry name" value="Cu-oxidase_3"/>
    <property type="match status" value="1"/>
</dbReference>
<sequence>IRVDEEQHVIFAAFDENQSWYIDENIQSCQNASSVDPADPEFYESNIMYTINGVVYDSQEPLPLCEGIVTHWHISSIGAQDHVQAAYFHGHTFKHRKTNEDVIHLFPLIGETLAMQMDSLGEWLLGILSSCQVTYGMRIRIKVYLCGEEAISYPIHYFRIQSKSDKVLIEVPEETSEEVIDAETLEFLKQFGLRSFQKPQVEQAEDITQFIEGNSDDSRELNTNTSTEQGSQLHSNVSGTQDEVPIDANKVTSLPNKTMSDDLEYDSAEDELGQPEKLSEGVLEAPLEEIVSDITHQTLSDSHMLNFTSIDVHLKKNTPDMKEEDIYMEISGDNYETRHDNSVLQNAVLSSATTITNFPFNANDMNATVNFTVKNKRSLAEIPVSALKQSQITAENISCVNITDGKREEESDLAPQQKSAETNSEGDKAEAFIGEGDKVVGTHTGNEMCDGQQTHQDKGTAVKIETSVELGLIGESLLHAHNQTIEPQNSNFTQQANAIQHCLGEDCVLDEMTSPNIFNEIITAPNGTGNKPKYPADLSKPGEAATSQANNLSVSYEHYQSNSSENNNSKNKVTADNEQSGEIVENFINASEGPRMESGEDTEKVFIYLKKHLTGDHRVRFQGVPLNPGGRHLTYQVEGRGISVSTLKHLRRYVKLTTYNNSTKQFKTVEYARRQAAVEIMMKRRKLSQEQMSPRGFKSGVKYRIPIPLGNQHRPPREFQPKPKHAIIYQDDSSNGIIIGIPKRNNGVTLDYDEYVANANGDLDEDGKKLDEEETNFDSMNPYTHDRRTHSDLSRDPEMIVEHYLRSHKGNVRYYFIAAEEVFWDYSRNAIDIQSSAEQRNTLYKKVIFRRYTNALFTTPYESGERFDHLGILGPVIRAEVNDVIKVMFKNLASRPYSIHAHGVSYEKSSEGEGYEDFSSDWFRSDNAVLPKHTYTYVWNVPPRSAPRTTNSVCKTWVYYSSVDYVKDINSGLIGPLVICQNGTLNNINEIPGDAREFVLLFHTFDETKSWYLHDNKEQLCKESCEMGKNDSNLVRRNTFYAINGFVNASLRGLVMFEKELVRWYLINMGSSEDVHSIRFHGQTFIERRESEHRLGIYNLYPGAFRTIEMRSSKPGIWLLDCENGEHYKAGMQAHLLVLSQDCDYPLGMASGSITDSQVTASSHEGKCFAVATFNNPNCS</sequence>
<dbReference type="EMBL" id="BFAA01012775">
    <property type="protein sequence ID" value="GCB76877.1"/>
    <property type="molecule type" value="Genomic_DNA"/>
</dbReference>
<feature type="non-terminal residue" evidence="19">
    <location>
        <position position="1"/>
    </location>
</feature>
<feature type="compositionally biased region" description="Acidic residues" evidence="16">
    <location>
        <begin position="261"/>
        <end position="273"/>
    </location>
</feature>
<accession>A0A401PUT3</accession>
<feature type="region of interest" description="Disordered" evidence="16">
    <location>
        <begin position="523"/>
        <end position="582"/>
    </location>
</feature>
<keyword evidence="14" id="KW-1015">Disulfide bond</keyword>
<keyword evidence="7" id="KW-0479">Metal-binding</keyword>
<dbReference type="OrthoDB" id="2121828at2759"/>
<evidence type="ECO:0000256" key="5">
    <source>
        <dbReference type="ARBA" id="ARBA00022448"/>
    </source>
</evidence>
<dbReference type="InterPro" id="IPR011707">
    <property type="entry name" value="Cu-oxidase-like_N"/>
</dbReference>
<dbReference type="SUPFAM" id="SSF49503">
    <property type="entry name" value="Cupredoxins"/>
    <property type="match status" value="3"/>
</dbReference>
<dbReference type="FunFam" id="2.60.40.420:FF:000002">
    <property type="entry name" value="Hephaestin like 1"/>
    <property type="match status" value="1"/>
</dbReference>
<dbReference type="Pfam" id="PF07731">
    <property type="entry name" value="Cu-oxidase_2"/>
    <property type="match status" value="1"/>
</dbReference>
<comment type="cofactor">
    <cofactor evidence="1">
        <name>Cu cation</name>
        <dbReference type="ChEBI" id="CHEBI:23378"/>
    </cofactor>
</comment>
<dbReference type="GO" id="GO:0006811">
    <property type="term" value="P:monoatomic ion transport"/>
    <property type="evidence" value="ECO:0007669"/>
    <property type="project" value="UniProtKB-KW"/>
</dbReference>
<organism evidence="19 20">
    <name type="scientific">Scyliorhinus torazame</name>
    <name type="common">Cloudy catshark</name>
    <name type="synonym">Catulus torazame</name>
    <dbReference type="NCBI Taxonomy" id="75743"/>
    <lineage>
        <taxon>Eukaryota</taxon>
        <taxon>Metazoa</taxon>
        <taxon>Chordata</taxon>
        <taxon>Craniata</taxon>
        <taxon>Vertebrata</taxon>
        <taxon>Chondrichthyes</taxon>
        <taxon>Elasmobranchii</taxon>
        <taxon>Galeomorphii</taxon>
        <taxon>Galeoidea</taxon>
        <taxon>Carcharhiniformes</taxon>
        <taxon>Scyliorhinidae</taxon>
        <taxon>Scyliorhinus</taxon>
    </lineage>
</organism>
<keyword evidence="12" id="KW-0406">Ion transport</keyword>
<feature type="region of interest" description="Disordered" evidence="16">
    <location>
        <begin position="212"/>
        <end position="273"/>
    </location>
</feature>
<comment type="caution">
    <text evidence="19">The sequence shown here is derived from an EMBL/GenBank/DDBJ whole genome shotgun (WGS) entry which is preliminary data.</text>
</comment>
<evidence type="ECO:0000313" key="20">
    <source>
        <dbReference type="Proteomes" id="UP000288216"/>
    </source>
</evidence>
<dbReference type="InterPro" id="IPR050633">
    <property type="entry name" value="Neuropilin_MCO_CoagFactor"/>
</dbReference>
<keyword evidence="6" id="KW-0812">Transmembrane</keyword>
<evidence type="ECO:0000256" key="2">
    <source>
        <dbReference type="ARBA" id="ARBA00004167"/>
    </source>
</evidence>
<dbReference type="PANTHER" id="PTHR46806">
    <property type="entry name" value="F5/8 TYPE C DOMAIN-CONTAINING PROTEIN"/>
    <property type="match status" value="1"/>
</dbReference>
<dbReference type="EC" id="1.16.3.1" evidence="4"/>
<evidence type="ECO:0000256" key="15">
    <source>
        <dbReference type="ARBA" id="ARBA00023180"/>
    </source>
</evidence>
<dbReference type="GO" id="GO:0038023">
    <property type="term" value="F:signaling receptor activity"/>
    <property type="evidence" value="ECO:0007669"/>
    <property type="project" value="TreeGrafter"/>
</dbReference>
<evidence type="ECO:0000256" key="8">
    <source>
        <dbReference type="ARBA" id="ARBA00022729"/>
    </source>
</evidence>
<feature type="domain" description="Plastocyanin-like" evidence="18">
    <location>
        <begin position="872"/>
        <end position="980"/>
    </location>
</feature>
<dbReference type="InterPro" id="IPR011706">
    <property type="entry name" value="Cu-oxidase_C"/>
</dbReference>
<dbReference type="PANTHER" id="PTHR46806:SF7">
    <property type="entry name" value="COAGULATION FACTOR VIII"/>
    <property type="match status" value="1"/>
</dbReference>
<keyword evidence="10" id="KW-1133">Transmembrane helix</keyword>
<keyword evidence="20" id="KW-1185">Reference proteome</keyword>
<evidence type="ECO:0000256" key="10">
    <source>
        <dbReference type="ARBA" id="ARBA00022989"/>
    </source>
</evidence>
<keyword evidence="15" id="KW-0325">Glycoprotein</keyword>
<proteinExistence type="inferred from homology"/>
<evidence type="ECO:0000256" key="3">
    <source>
        <dbReference type="ARBA" id="ARBA00010609"/>
    </source>
</evidence>
<evidence type="ECO:0000256" key="1">
    <source>
        <dbReference type="ARBA" id="ARBA00001935"/>
    </source>
</evidence>
<dbReference type="PROSITE" id="PS00079">
    <property type="entry name" value="MULTICOPPER_OXIDASE1"/>
    <property type="match status" value="1"/>
</dbReference>
<evidence type="ECO:0000256" key="6">
    <source>
        <dbReference type="ARBA" id="ARBA00022692"/>
    </source>
</evidence>
<dbReference type="GO" id="GO:0005507">
    <property type="term" value="F:copper ion binding"/>
    <property type="evidence" value="ECO:0007669"/>
    <property type="project" value="InterPro"/>
</dbReference>
<dbReference type="AlphaFoldDB" id="A0A401PUT3"/>
<dbReference type="GO" id="GO:0004322">
    <property type="term" value="F:ferroxidase activity"/>
    <property type="evidence" value="ECO:0007669"/>
    <property type="project" value="UniProtKB-EC"/>
</dbReference>
<evidence type="ECO:0000256" key="14">
    <source>
        <dbReference type="ARBA" id="ARBA00023157"/>
    </source>
</evidence>
<evidence type="ECO:0000256" key="4">
    <source>
        <dbReference type="ARBA" id="ARBA00013107"/>
    </source>
</evidence>
<evidence type="ECO:0000256" key="7">
    <source>
        <dbReference type="ARBA" id="ARBA00022723"/>
    </source>
</evidence>
<gene>
    <name evidence="19" type="ORF">scyTo_0018394</name>
</gene>
<protein>
    <recommendedName>
        <fullName evidence="4">ferroxidase</fullName>
        <ecNumber evidence="4">1.16.3.1</ecNumber>
    </recommendedName>
</protein>
<name>A0A401PUT3_SCYTO</name>
<dbReference type="OMA" id="THWHISS"/>
<comment type="similarity">
    <text evidence="3">Belongs to the multicopper oxidase family.</text>
</comment>
<evidence type="ECO:0000256" key="11">
    <source>
        <dbReference type="ARBA" id="ARBA00023002"/>
    </source>
</evidence>
<dbReference type="Proteomes" id="UP000288216">
    <property type="component" value="Unassembled WGS sequence"/>
</dbReference>
<feature type="domain" description="Plastocyanin-like" evidence="17">
    <location>
        <begin position="1056"/>
        <end position="1140"/>
    </location>
</feature>
<keyword evidence="9" id="KW-0677">Repeat</keyword>
<feature type="compositionally biased region" description="Polar residues" evidence="16">
    <location>
        <begin position="221"/>
        <end position="241"/>
    </location>
</feature>
<feature type="compositionally biased region" description="Polar residues" evidence="16">
    <location>
        <begin position="414"/>
        <end position="423"/>
    </location>
</feature>
<reference evidence="19 20" key="1">
    <citation type="journal article" date="2018" name="Nat. Ecol. Evol.">
        <title>Shark genomes provide insights into elasmobranch evolution and the origin of vertebrates.</title>
        <authorList>
            <person name="Hara Y"/>
            <person name="Yamaguchi K"/>
            <person name="Onimaru K"/>
            <person name="Kadota M"/>
            <person name="Koyanagi M"/>
            <person name="Keeley SD"/>
            <person name="Tatsumi K"/>
            <person name="Tanaka K"/>
            <person name="Motone F"/>
            <person name="Kageyama Y"/>
            <person name="Nozu R"/>
            <person name="Adachi N"/>
            <person name="Nishimura O"/>
            <person name="Nakagawa R"/>
            <person name="Tanegashima C"/>
            <person name="Kiyatake I"/>
            <person name="Matsumoto R"/>
            <person name="Murakumo K"/>
            <person name="Nishida K"/>
            <person name="Terakita A"/>
            <person name="Kuratani S"/>
            <person name="Sato K"/>
            <person name="Hyodo S Kuraku.S."/>
        </authorList>
    </citation>
    <scope>NUCLEOTIDE SEQUENCE [LARGE SCALE GENOMIC DNA]</scope>
</reference>
<evidence type="ECO:0000256" key="13">
    <source>
        <dbReference type="ARBA" id="ARBA00023136"/>
    </source>
</evidence>
<feature type="region of interest" description="Disordered" evidence="16">
    <location>
        <begin position="406"/>
        <end position="429"/>
    </location>
</feature>
<keyword evidence="13" id="KW-0472">Membrane</keyword>
<dbReference type="InterPro" id="IPR033138">
    <property type="entry name" value="Cu_oxidase_CS"/>
</dbReference>
<dbReference type="STRING" id="75743.A0A401PUT3"/>
<evidence type="ECO:0000259" key="18">
    <source>
        <dbReference type="Pfam" id="PF07732"/>
    </source>
</evidence>
<keyword evidence="5" id="KW-0813">Transport</keyword>